<protein>
    <submittedName>
        <fullName evidence="1">Metal-dependent hydrolase</fullName>
    </submittedName>
</protein>
<evidence type="ECO:0000313" key="2">
    <source>
        <dbReference type="Proteomes" id="UP001069090"/>
    </source>
</evidence>
<keyword evidence="1" id="KW-0378">Hydrolase</keyword>
<sequence length="120" mass="12793">MANGADHIAAGALTGVAMACYGQSQGENVSPLLVIGASTVFSKLPDWIEPATNPHHRQFFHSISFLAVLGCGLKKTYDWKPEDKGGQILRFLTLCAGAGYISHLVLDCLTPRSLPLIGKV</sequence>
<name>A0A9J6RRB6_9GAMM</name>
<gene>
    <name evidence="1" type="ORF">O0V09_18695</name>
</gene>
<dbReference type="InterPro" id="IPR007404">
    <property type="entry name" value="YdjM-like"/>
</dbReference>
<evidence type="ECO:0000313" key="1">
    <source>
        <dbReference type="EMBL" id="MCZ0867230.1"/>
    </source>
</evidence>
<dbReference type="AlphaFoldDB" id="A0A9J6RRB6"/>
<reference evidence="1 2" key="1">
    <citation type="submission" date="2022-12" db="EMBL/GenBank/DDBJ databases">
        <title>Dasania phycosphaerae sp. nov., isolated from particulate material of the south coast of Korea.</title>
        <authorList>
            <person name="Jiang Y."/>
        </authorList>
    </citation>
    <scope>NUCLEOTIDE SEQUENCE [LARGE SCALE GENOMIC DNA]</scope>
    <source>
        <strain evidence="1 2">GY-19</strain>
    </source>
</reference>
<dbReference type="GO" id="GO:0016787">
    <property type="term" value="F:hydrolase activity"/>
    <property type="evidence" value="ECO:0007669"/>
    <property type="project" value="UniProtKB-KW"/>
</dbReference>
<dbReference type="RefSeq" id="WP_268905466.1">
    <property type="nucleotide sequence ID" value="NZ_JAPTGG010000031.1"/>
</dbReference>
<dbReference type="EMBL" id="JAPTGG010000031">
    <property type="protein sequence ID" value="MCZ0867230.1"/>
    <property type="molecule type" value="Genomic_DNA"/>
</dbReference>
<organism evidence="1 2">
    <name type="scientific">Dasania phycosphaerae</name>
    <dbReference type="NCBI Taxonomy" id="2950436"/>
    <lineage>
        <taxon>Bacteria</taxon>
        <taxon>Pseudomonadati</taxon>
        <taxon>Pseudomonadota</taxon>
        <taxon>Gammaproteobacteria</taxon>
        <taxon>Cellvibrionales</taxon>
        <taxon>Spongiibacteraceae</taxon>
        <taxon>Dasania</taxon>
    </lineage>
</organism>
<comment type="caution">
    <text evidence="1">The sequence shown here is derived from an EMBL/GenBank/DDBJ whole genome shotgun (WGS) entry which is preliminary data.</text>
</comment>
<accession>A0A9J6RRB6</accession>
<dbReference type="Pfam" id="PF04307">
    <property type="entry name" value="YdjM"/>
    <property type="match status" value="1"/>
</dbReference>
<keyword evidence="2" id="KW-1185">Reference proteome</keyword>
<proteinExistence type="predicted"/>
<dbReference type="Proteomes" id="UP001069090">
    <property type="component" value="Unassembled WGS sequence"/>
</dbReference>